<comment type="caution">
    <text evidence="1">The sequence shown here is derived from an EMBL/GenBank/DDBJ whole genome shotgun (WGS) entry which is preliminary data.</text>
</comment>
<accession>A0ABD3JKF6</accession>
<organism evidence="1 2">
    <name type="scientific">Eucalyptus globulus</name>
    <name type="common">Tasmanian blue gum</name>
    <dbReference type="NCBI Taxonomy" id="34317"/>
    <lineage>
        <taxon>Eukaryota</taxon>
        <taxon>Viridiplantae</taxon>
        <taxon>Streptophyta</taxon>
        <taxon>Embryophyta</taxon>
        <taxon>Tracheophyta</taxon>
        <taxon>Spermatophyta</taxon>
        <taxon>Magnoliopsida</taxon>
        <taxon>eudicotyledons</taxon>
        <taxon>Gunneridae</taxon>
        <taxon>Pentapetalae</taxon>
        <taxon>rosids</taxon>
        <taxon>malvids</taxon>
        <taxon>Myrtales</taxon>
        <taxon>Myrtaceae</taxon>
        <taxon>Myrtoideae</taxon>
        <taxon>Eucalypteae</taxon>
        <taxon>Eucalyptus</taxon>
    </lineage>
</organism>
<keyword evidence="2" id="KW-1185">Reference proteome</keyword>
<proteinExistence type="predicted"/>
<dbReference type="AlphaFoldDB" id="A0ABD3JKF6"/>
<gene>
    <name evidence="1" type="ORF">ACJRO7_031599</name>
</gene>
<evidence type="ECO:0000313" key="2">
    <source>
        <dbReference type="Proteomes" id="UP001634007"/>
    </source>
</evidence>
<dbReference type="Proteomes" id="UP001634007">
    <property type="component" value="Unassembled WGS sequence"/>
</dbReference>
<reference evidence="1 2" key="1">
    <citation type="submission" date="2024-11" db="EMBL/GenBank/DDBJ databases">
        <title>Chromosome-level genome assembly of Eucalyptus globulus Labill. provides insights into its genome evolution.</title>
        <authorList>
            <person name="Li X."/>
        </authorList>
    </citation>
    <scope>NUCLEOTIDE SEQUENCE [LARGE SCALE GENOMIC DNA]</scope>
    <source>
        <strain evidence="1">CL2024</strain>
        <tissue evidence="1">Fresh tender leaves</tissue>
    </source>
</reference>
<name>A0ABD3JKF6_EUCGL</name>
<sequence length="108" mass="12435">MKTRNGQAQKRKELLRSLIFVGLLAGQQLKQVGGALTEEGNASTRQRSSASWRWASWQQAGQKQFRWGDVNWRALAAWMWLTDCRWNLLVRLLTEGDDAEDVWRCSLG</sequence>
<protein>
    <submittedName>
        <fullName evidence="1">Uncharacterized protein</fullName>
    </submittedName>
</protein>
<dbReference type="EMBL" id="JBJKBG010000008">
    <property type="protein sequence ID" value="KAL3726729.1"/>
    <property type="molecule type" value="Genomic_DNA"/>
</dbReference>
<evidence type="ECO:0000313" key="1">
    <source>
        <dbReference type="EMBL" id="KAL3726729.1"/>
    </source>
</evidence>